<protein>
    <submittedName>
        <fullName evidence="1">Uncharacterized protein</fullName>
    </submittedName>
</protein>
<comment type="caution">
    <text evidence="1">The sequence shown here is derived from an EMBL/GenBank/DDBJ whole genome shotgun (WGS) entry which is preliminary data.</text>
</comment>
<keyword evidence="2" id="KW-1185">Reference proteome</keyword>
<reference evidence="1 2" key="1">
    <citation type="journal article" date="2018" name="Front. Plant Sci.">
        <title>Red Clover (Trifolium pratense) and Zigzag Clover (T. medium) - A Picture of Genomic Similarities and Differences.</title>
        <authorList>
            <person name="Dluhosova J."/>
            <person name="Istvanek J."/>
            <person name="Nedelnik J."/>
            <person name="Repkova J."/>
        </authorList>
    </citation>
    <scope>NUCLEOTIDE SEQUENCE [LARGE SCALE GENOMIC DNA]</scope>
    <source>
        <strain evidence="2">cv. 10/8</strain>
        <tissue evidence="1">Leaf</tissue>
    </source>
</reference>
<proteinExistence type="predicted"/>
<dbReference type="Proteomes" id="UP000265520">
    <property type="component" value="Unassembled WGS sequence"/>
</dbReference>
<evidence type="ECO:0000313" key="1">
    <source>
        <dbReference type="EMBL" id="MCI05050.1"/>
    </source>
</evidence>
<dbReference type="AlphaFoldDB" id="A0A392P0K4"/>
<gene>
    <name evidence="1" type="ORF">A2U01_0026099</name>
</gene>
<organism evidence="1 2">
    <name type="scientific">Trifolium medium</name>
    <dbReference type="NCBI Taxonomy" id="97028"/>
    <lineage>
        <taxon>Eukaryota</taxon>
        <taxon>Viridiplantae</taxon>
        <taxon>Streptophyta</taxon>
        <taxon>Embryophyta</taxon>
        <taxon>Tracheophyta</taxon>
        <taxon>Spermatophyta</taxon>
        <taxon>Magnoliopsida</taxon>
        <taxon>eudicotyledons</taxon>
        <taxon>Gunneridae</taxon>
        <taxon>Pentapetalae</taxon>
        <taxon>rosids</taxon>
        <taxon>fabids</taxon>
        <taxon>Fabales</taxon>
        <taxon>Fabaceae</taxon>
        <taxon>Papilionoideae</taxon>
        <taxon>50 kb inversion clade</taxon>
        <taxon>NPAAA clade</taxon>
        <taxon>Hologalegina</taxon>
        <taxon>IRL clade</taxon>
        <taxon>Trifolieae</taxon>
        <taxon>Trifolium</taxon>
    </lineage>
</organism>
<name>A0A392P0K4_9FABA</name>
<accession>A0A392P0K4</accession>
<dbReference type="EMBL" id="LXQA010057387">
    <property type="protein sequence ID" value="MCI05050.1"/>
    <property type="molecule type" value="Genomic_DNA"/>
</dbReference>
<evidence type="ECO:0000313" key="2">
    <source>
        <dbReference type="Proteomes" id="UP000265520"/>
    </source>
</evidence>
<sequence length="52" mass="5374">MMMNVCFGLKVNGGGMIEKGKDGDGGGGAALLLCSFNFSPPLFYPSALALYL</sequence>